<dbReference type="GO" id="GO:0006355">
    <property type="term" value="P:regulation of DNA-templated transcription"/>
    <property type="evidence" value="ECO:0007669"/>
    <property type="project" value="InterPro"/>
</dbReference>
<gene>
    <name evidence="8" type="ORF">SAMN02194393_01242</name>
</gene>
<dbReference type="InterPro" id="IPR027417">
    <property type="entry name" value="P-loop_NTPase"/>
</dbReference>
<dbReference type="SMART" id="SM00091">
    <property type="entry name" value="PAS"/>
    <property type="match status" value="1"/>
</dbReference>
<evidence type="ECO:0000256" key="5">
    <source>
        <dbReference type="ARBA" id="ARBA00023163"/>
    </source>
</evidence>
<feature type="domain" description="PAS" evidence="7">
    <location>
        <begin position="199"/>
        <end position="241"/>
    </location>
</feature>
<keyword evidence="2" id="KW-0067">ATP-binding</keyword>
<dbReference type="RefSeq" id="WP_330397337.1">
    <property type="nucleotide sequence ID" value="NZ_FUZT01000002.1"/>
</dbReference>
<dbReference type="EMBL" id="FUZT01000002">
    <property type="protein sequence ID" value="SKC51665.1"/>
    <property type="molecule type" value="Genomic_DNA"/>
</dbReference>
<organism evidence="8 9">
    <name type="scientific">Maledivibacter halophilus</name>
    <dbReference type="NCBI Taxonomy" id="36842"/>
    <lineage>
        <taxon>Bacteria</taxon>
        <taxon>Bacillati</taxon>
        <taxon>Bacillota</taxon>
        <taxon>Clostridia</taxon>
        <taxon>Peptostreptococcales</taxon>
        <taxon>Caminicellaceae</taxon>
        <taxon>Maledivibacter</taxon>
    </lineage>
</organism>
<evidence type="ECO:0000256" key="2">
    <source>
        <dbReference type="ARBA" id="ARBA00022840"/>
    </source>
</evidence>
<dbReference type="InterPro" id="IPR002197">
    <property type="entry name" value="HTH_Fis"/>
</dbReference>
<dbReference type="InterPro" id="IPR000014">
    <property type="entry name" value="PAS"/>
</dbReference>
<accession>A0A1T5JJT4</accession>
<dbReference type="InterPro" id="IPR025943">
    <property type="entry name" value="Sigma_54_int_dom_ATP-bd_2"/>
</dbReference>
<dbReference type="InterPro" id="IPR003018">
    <property type="entry name" value="GAF"/>
</dbReference>
<keyword evidence="4" id="KW-0238">DNA-binding</keyword>
<dbReference type="STRING" id="36842.SAMN02194393_01242"/>
<reference evidence="8 9" key="1">
    <citation type="submission" date="2017-02" db="EMBL/GenBank/DDBJ databases">
        <authorList>
            <person name="Peterson S.W."/>
        </authorList>
    </citation>
    <scope>NUCLEOTIDE SEQUENCE [LARGE SCALE GENOMIC DNA]</scope>
    <source>
        <strain evidence="8 9">M1</strain>
    </source>
</reference>
<dbReference type="Gene3D" id="1.10.8.60">
    <property type="match status" value="1"/>
</dbReference>
<evidence type="ECO:0000259" key="6">
    <source>
        <dbReference type="PROSITE" id="PS50045"/>
    </source>
</evidence>
<dbReference type="GO" id="GO:0043565">
    <property type="term" value="F:sequence-specific DNA binding"/>
    <property type="evidence" value="ECO:0007669"/>
    <property type="project" value="InterPro"/>
</dbReference>
<dbReference type="CDD" id="cd00130">
    <property type="entry name" value="PAS"/>
    <property type="match status" value="1"/>
</dbReference>
<dbReference type="PANTHER" id="PTHR32071">
    <property type="entry name" value="TRANSCRIPTIONAL REGULATORY PROTEIN"/>
    <property type="match status" value="1"/>
</dbReference>
<dbReference type="Gene3D" id="3.30.450.20">
    <property type="entry name" value="PAS domain"/>
    <property type="match status" value="1"/>
</dbReference>
<keyword evidence="5" id="KW-0804">Transcription</keyword>
<dbReference type="PRINTS" id="PR01590">
    <property type="entry name" value="HTHFIS"/>
</dbReference>
<dbReference type="SMART" id="SM00382">
    <property type="entry name" value="AAA"/>
    <property type="match status" value="1"/>
</dbReference>
<dbReference type="GO" id="GO:0005524">
    <property type="term" value="F:ATP binding"/>
    <property type="evidence" value="ECO:0007669"/>
    <property type="project" value="UniProtKB-KW"/>
</dbReference>
<dbReference type="InterPro" id="IPR002078">
    <property type="entry name" value="Sigma_54_int"/>
</dbReference>
<dbReference type="Pfam" id="PF25601">
    <property type="entry name" value="AAA_lid_14"/>
    <property type="match status" value="1"/>
</dbReference>
<dbReference type="Pfam" id="PF00158">
    <property type="entry name" value="Sigma54_activat"/>
    <property type="match status" value="1"/>
</dbReference>
<name>A0A1T5JJT4_9FIRM</name>
<protein>
    <submittedName>
        <fullName evidence="8">PAS domain S-box-containing protein</fullName>
    </submittedName>
</protein>
<evidence type="ECO:0000256" key="1">
    <source>
        <dbReference type="ARBA" id="ARBA00022741"/>
    </source>
</evidence>
<dbReference type="Gene3D" id="3.30.450.40">
    <property type="match status" value="1"/>
</dbReference>
<dbReference type="InterPro" id="IPR035965">
    <property type="entry name" value="PAS-like_dom_sf"/>
</dbReference>
<dbReference type="Proteomes" id="UP000190285">
    <property type="component" value="Unassembled WGS sequence"/>
</dbReference>
<dbReference type="Gene3D" id="3.40.50.300">
    <property type="entry name" value="P-loop containing nucleotide triphosphate hydrolases"/>
    <property type="match status" value="1"/>
</dbReference>
<dbReference type="InterPro" id="IPR003593">
    <property type="entry name" value="AAA+_ATPase"/>
</dbReference>
<evidence type="ECO:0000256" key="4">
    <source>
        <dbReference type="ARBA" id="ARBA00023125"/>
    </source>
</evidence>
<feature type="domain" description="Sigma-54 factor interaction" evidence="6">
    <location>
        <begin position="328"/>
        <end position="558"/>
    </location>
</feature>
<dbReference type="Gene3D" id="1.10.10.60">
    <property type="entry name" value="Homeodomain-like"/>
    <property type="match status" value="1"/>
</dbReference>
<dbReference type="PROSITE" id="PS50112">
    <property type="entry name" value="PAS"/>
    <property type="match status" value="1"/>
</dbReference>
<proteinExistence type="predicted"/>
<dbReference type="InterPro" id="IPR058031">
    <property type="entry name" value="AAA_lid_NorR"/>
</dbReference>
<dbReference type="FunFam" id="3.40.50.300:FF:000006">
    <property type="entry name" value="DNA-binding transcriptional regulator NtrC"/>
    <property type="match status" value="1"/>
</dbReference>
<keyword evidence="3" id="KW-0805">Transcription regulation</keyword>
<evidence type="ECO:0000313" key="9">
    <source>
        <dbReference type="Proteomes" id="UP000190285"/>
    </source>
</evidence>
<dbReference type="NCBIfam" id="TIGR00229">
    <property type="entry name" value="sensory_box"/>
    <property type="match status" value="1"/>
</dbReference>
<dbReference type="Pfam" id="PF02954">
    <property type="entry name" value="HTH_8"/>
    <property type="match status" value="1"/>
</dbReference>
<sequence length="652" mass="75075">MEMLSQIKDKDYIIRSHERCKNIGIKKDMVYSKKIISGSELQKKLELRRELSITAEPFINQLYNFVKGSNFFSMLTDEEGCILSVIGDEDILSEAFSFKMVPGAYMNEENIGTNAMGTSIAEKRAVQISGKEHFIKAYHRWTCSGAPIRDPEGKIIGSLDLTGYSENVHSHTLGMVVAAVNAIEKMLCIKKCNEELKMSKIYTETIIDSIPAGILTVDLDGNIKSINNYIMKMFGFSRVEMKRMKIWNLFDGWERVKEALYTKNLFLDEDVFINSRRNKLQFNLSAYPLYDNKQSLRNIILTFKEVKKVRKLANRIMGRRAIYTFDKIIGENKEFLETIEYAKKIADSKSTILIMGESGTGKEIFAQSIHNHSGRREEPFIALNCGAIPKNLIESELFGYEEGAFTGAKSGGHPGKFEIADGGTIFLDEIGEMPLDMQTRLLRVIEESTVNRIGSADEILVDVRIIAATNKDLTDEVAKGNFRKDLYYRLNVLPLRLSPLRQRKEDIPLLIEYFMNRISKRLNKKKVDISKEHMKKLMQYEWRGNVRELENFIELIINTEYIPIGRNRKEIEVDIKNNINKTDDECYKLEHVEKEHIKRILNICEGNITLAAKKLGIGRNTLYRKLRKYNIDSSIFEQCNETEQQYDRKIAP</sequence>
<dbReference type="PROSITE" id="PS00675">
    <property type="entry name" value="SIGMA54_INTERACT_1"/>
    <property type="match status" value="1"/>
</dbReference>
<dbReference type="PROSITE" id="PS00676">
    <property type="entry name" value="SIGMA54_INTERACT_2"/>
    <property type="match status" value="1"/>
</dbReference>
<dbReference type="AlphaFoldDB" id="A0A1T5JJT4"/>
<dbReference type="PROSITE" id="PS50045">
    <property type="entry name" value="SIGMA54_INTERACT_4"/>
    <property type="match status" value="1"/>
</dbReference>
<dbReference type="InterPro" id="IPR029016">
    <property type="entry name" value="GAF-like_dom_sf"/>
</dbReference>
<evidence type="ECO:0000256" key="3">
    <source>
        <dbReference type="ARBA" id="ARBA00023015"/>
    </source>
</evidence>
<evidence type="ECO:0000313" key="8">
    <source>
        <dbReference type="EMBL" id="SKC51665.1"/>
    </source>
</evidence>
<keyword evidence="9" id="KW-1185">Reference proteome</keyword>
<keyword evidence="1" id="KW-0547">Nucleotide-binding</keyword>
<dbReference type="InterPro" id="IPR025662">
    <property type="entry name" value="Sigma_54_int_dom_ATP-bd_1"/>
</dbReference>
<evidence type="ECO:0000259" key="7">
    <source>
        <dbReference type="PROSITE" id="PS50112"/>
    </source>
</evidence>
<dbReference type="SUPFAM" id="SSF46689">
    <property type="entry name" value="Homeodomain-like"/>
    <property type="match status" value="1"/>
</dbReference>
<dbReference type="SUPFAM" id="SSF55785">
    <property type="entry name" value="PYP-like sensor domain (PAS domain)"/>
    <property type="match status" value="1"/>
</dbReference>
<dbReference type="SUPFAM" id="SSF52540">
    <property type="entry name" value="P-loop containing nucleoside triphosphate hydrolases"/>
    <property type="match status" value="1"/>
</dbReference>
<dbReference type="Pfam" id="PF13426">
    <property type="entry name" value="PAS_9"/>
    <property type="match status" value="1"/>
</dbReference>
<dbReference type="InterPro" id="IPR009057">
    <property type="entry name" value="Homeodomain-like_sf"/>
</dbReference>
<dbReference type="Pfam" id="PF01590">
    <property type="entry name" value="GAF"/>
    <property type="match status" value="1"/>
</dbReference>
<dbReference type="PANTHER" id="PTHR32071:SF57">
    <property type="entry name" value="C4-DICARBOXYLATE TRANSPORT TRANSCRIPTIONAL REGULATORY PROTEIN DCTD"/>
    <property type="match status" value="1"/>
</dbReference>
<dbReference type="CDD" id="cd00009">
    <property type="entry name" value="AAA"/>
    <property type="match status" value="1"/>
</dbReference>